<dbReference type="GO" id="GO:0004805">
    <property type="term" value="F:trehalose-phosphatase activity"/>
    <property type="evidence" value="ECO:0007669"/>
    <property type="project" value="UniProtKB-EC"/>
</dbReference>
<keyword evidence="3 4" id="KW-0378">Hydrolase</keyword>
<evidence type="ECO:0000256" key="2">
    <source>
        <dbReference type="ARBA" id="ARBA00008770"/>
    </source>
</evidence>
<sequence length="257" mass="27563">MSARDLVAALPPLRETAVFLDFDGTLVDLAETPDGIAVPEDLPDLLDRLTEVTGGALALVSGRSVGALEEFLPGFEGVIIGGHGAEQRIDGLLETHPLAGSEALGQLTRAVEALARQHPGTIAERKPTGVVLHYRRVPDLEARLVSRMSDLAATHPGIELHRAKMALELRPDDIGKDIAVGLLRSRQPFDCRKAILFGDDATDEVAMRYLLDHGDLACKVGTGETGAPLRAEDPTELRAALWMWTSGEGSEAWPSKD</sequence>
<comment type="pathway">
    <text evidence="1 4">Glycan biosynthesis; trehalose biosynthesis.</text>
</comment>
<dbReference type="PANTHER" id="PTHR43768:SF3">
    <property type="entry name" value="TREHALOSE 6-PHOSPHATE PHOSPHATASE"/>
    <property type="match status" value="1"/>
</dbReference>
<evidence type="ECO:0000256" key="3">
    <source>
        <dbReference type="ARBA" id="ARBA00022801"/>
    </source>
</evidence>
<name>A0A2T6ASB2_9RHOB</name>
<dbReference type="EC" id="3.1.3.12" evidence="4"/>
<dbReference type="InterPro" id="IPR044651">
    <property type="entry name" value="OTSB-like"/>
</dbReference>
<dbReference type="InterPro" id="IPR003337">
    <property type="entry name" value="Trehalose_PPase"/>
</dbReference>
<dbReference type="OrthoDB" id="9814913at2"/>
<dbReference type="GO" id="GO:0005992">
    <property type="term" value="P:trehalose biosynthetic process"/>
    <property type="evidence" value="ECO:0007669"/>
    <property type="project" value="UniProtKB-UniPathway"/>
</dbReference>
<dbReference type="InterPro" id="IPR006379">
    <property type="entry name" value="HAD-SF_hydro_IIB"/>
</dbReference>
<evidence type="ECO:0000256" key="4">
    <source>
        <dbReference type="RuleBase" id="RU361117"/>
    </source>
</evidence>
<dbReference type="AlphaFoldDB" id="A0A2T6ASB2"/>
<dbReference type="SUPFAM" id="SSF56784">
    <property type="entry name" value="HAD-like"/>
    <property type="match status" value="1"/>
</dbReference>
<accession>A0A2T6ASB2</accession>
<reference evidence="5 6" key="1">
    <citation type="submission" date="2018-04" db="EMBL/GenBank/DDBJ databases">
        <title>Genomic Encyclopedia of Archaeal and Bacterial Type Strains, Phase II (KMG-II): from individual species to whole genera.</title>
        <authorList>
            <person name="Goeker M."/>
        </authorList>
    </citation>
    <scope>NUCLEOTIDE SEQUENCE [LARGE SCALE GENOMIC DNA]</scope>
    <source>
        <strain evidence="5 6">DSM 29329</strain>
    </source>
</reference>
<protein>
    <recommendedName>
        <fullName evidence="4">Trehalose 6-phosphate phosphatase</fullName>
        <ecNumber evidence="4">3.1.3.12</ecNumber>
    </recommendedName>
</protein>
<dbReference type="InterPro" id="IPR036412">
    <property type="entry name" value="HAD-like_sf"/>
</dbReference>
<dbReference type="UniPathway" id="UPA00299"/>
<evidence type="ECO:0000313" key="5">
    <source>
        <dbReference type="EMBL" id="PTX46714.1"/>
    </source>
</evidence>
<dbReference type="Pfam" id="PF02358">
    <property type="entry name" value="Trehalose_PPase"/>
    <property type="match status" value="1"/>
</dbReference>
<comment type="function">
    <text evidence="4">Removes the phosphate from trehalose 6-phosphate to produce free trehalose.</text>
</comment>
<evidence type="ECO:0000256" key="1">
    <source>
        <dbReference type="ARBA" id="ARBA00005199"/>
    </source>
</evidence>
<dbReference type="NCBIfam" id="TIGR00685">
    <property type="entry name" value="T6PP"/>
    <property type="match status" value="1"/>
</dbReference>
<comment type="similarity">
    <text evidence="2 4">Belongs to the trehalose phosphatase family.</text>
</comment>
<dbReference type="RefSeq" id="WP_107977209.1">
    <property type="nucleotide sequence ID" value="NZ_BMEZ01000016.1"/>
</dbReference>
<organism evidence="5 6">
    <name type="scientific">Allosediminivita pacifica</name>
    <dbReference type="NCBI Taxonomy" id="1267769"/>
    <lineage>
        <taxon>Bacteria</taxon>
        <taxon>Pseudomonadati</taxon>
        <taxon>Pseudomonadota</taxon>
        <taxon>Alphaproteobacteria</taxon>
        <taxon>Rhodobacterales</taxon>
        <taxon>Paracoccaceae</taxon>
        <taxon>Allosediminivita</taxon>
    </lineage>
</organism>
<comment type="caution">
    <text evidence="5">The sequence shown here is derived from an EMBL/GenBank/DDBJ whole genome shotgun (WGS) entry which is preliminary data.</text>
</comment>
<dbReference type="EMBL" id="QBKN01000015">
    <property type="protein sequence ID" value="PTX46714.1"/>
    <property type="molecule type" value="Genomic_DNA"/>
</dbReference>
<proteinExistence type="inferred from homology"/>
<evidence type="ECO:0000313" key="6">
    <source>
        <dbReference type="Proteomes" id="UP000244069"/>
    </source>
</evidence>
<gene>
    <name evidence="5" type="ORF">C8N44_11582</name>
</gene>
<comment type="cofactor">
    <cofactor evidence="4">
        <name>Mg(2+)</name>
        <dbReference type="ChEBI" id="CHEBI:18420"/>
    </cofactor>
</comment>
<comment type="catalytic activity">
    <reaction evidence="4">
        <text>alpha,alpha-trehalose 6-phosphate + H2O = alpha,alpha-trehalose + phosphate</text>
        <dbReference type="Rhea" id="RHEA:23420"/>
        <dbReference type="ChEBI" id="CHEBI:15377"/>
        <dbReference type="ChEBI" id="CHEBI:16551"/>
        <dbReference type="ChEBI" id="CHEBI:43474"/>
        <dbReference type="ChEBI" id="CHEBI:58429"/>
        <dbReference type="EC" id="3.1.3.12"/>
    </reaction>
</comment>
<keyword evidence="6" id="KW-1185">Reference proteome</keyword>
<keyword evidence="4" id="KW-0460">Magnesium</keyword>
<dbReference type="PANTHER" id="PTHR43768">
    <property type="entry name" value="TREHALOSE 6-PHOSPHATE PHOSPHATASE"/>
    <property type="match status" value="1"/>
</dbReference>
<dbReference type="Gene3D" id="3.30.70.1020">
    <property type="entry name" value="Trehalose-6-phosphate phosphatase related protein, domain 2"/>
    <property type="match status" value="1"/>
</dbReference>
<dbReference type="NCBIfam" id="TIGR01484">
    <property type="entry name" value="HAD-SF-IIB"/>
    <property type="match status" value="1"/>
</dbReference>
<keyword evidence="4" id="KW-0479">Metal-binding</keyword>
<dbReference type="Gene3D" id="3.40.50.1000">
    <property type="entry name" value="HAD superfamily/HAD-like"/>
    <property type="match status" value="1"/>
</dbReference>
<dbReference type="Proteomes" id="UP000244069">
    <property type="component" value="Unassembled WGS sequence"/>
</dbReference>
<dbReference type="GO" id="GO:0046872">
    <property type="term" value="F:metal ion binding"/>
    <property type="evidence" value="ECO:0007669"/>
    <property type="project" value="UniProtKB-KW"/>
</dbReference>
<dbReference type="InterPro" id="IPR023214">
    <property type="entry name" value="HAD_sf"/>
</dbReference>